<dbReference type="PANTHER" id="PTHR30273:SF2">
    <property type="entry name" value="PROTEIN FECR"/>
    <property type="match status" value="1"/>
</dbReference>
<dbReference type="Gene3D" id="2.60.120.1440">
    <property type="match status" value="1"/>
</dbReference>
<dbReference type="GO" id="GO:0016989">
    <property type="term" value="F:sigma factor antagonist activity"/>
    <property type="evidence" value="ECO:0007669"/>
    <property type="project" value="TreeGrafter"/>
</dbReference>
<evidence type="ECO:0000313" key="4">
    <source>
        <dbReference type="Proteomes" id="UP000013232"/>
    </source>
</evidence>
<evidence type="ECO:0000313" key="3">
    <source>
        <dbReference type="EMBL" id="ENO90478.1"/>
    </source>
</evidence>
<reference evidence="3 4" key="1">
    <citation type="submission" date="2012-09" db="EMBL/GenBank/DDBJ databases">
        <title>Draft Genome Sequences of 6 Strains from Genus Thauera.</title>
        <authorList>
            <person name="Liu B."/>
            <person name="Shapleigh J.P."/>
            <person name="Frostegard A.H."/>
        </authorList>
    </citation>
    <scope>NUCLEOTIDE SEQUENCE [LARGE SCALE GENOMIC DNA]</scope>
    <source>
        <strain evidence="4">47Lol / DSM 12138</strain>
    </source>
</reference>
<dbReference type="Proteomes" id="UP000013232">
    <property type="component" value="Unassembled WGS sequence"/>
</dbReference>
<accession>N6Z829</accession>
<gene>
    <name evidence="3" type="ORF">C666_01200</name>
</gene>
<dbReference type="eggNOG" id="COG3712">
    <property type="taxonomic scope" value="Bacteria"/>
</dbReference>
<dbReference type="Pfam" id="PF16220">
    <property type="entry name" value="DUF4880"/>
    <property type="match status" value="1"/>
</dbReference>
<protein>
    <submittedName>
        <fullName evidence="3">Fe2+-dicitrate sensor, membrane protein</fullName>
    </submittedName>
</protein>
<feature type="domain" description="FecR N-terminal" evidence="2">
    <location>
        <begin position="12"/>
        <end position="54"/>
    </location>
</feature>
<dbReference type="InterPro" id="IPR006860">
    <property type="entry name" value="FecR"/>
</dbReference>
<evidence type="ECO:0000259" key="2">
    <source>
        <dbReference type="Pfam" id="PF16220"/>
    </source>
</evidence>
<dbReference type="PANTHER" id="PTHR30273">
    <property type="entry name" value="PERIPLASMIC SIGNAL SENSOR AND SIGMA FACTOR ACTIVATOR FECR-RELATED"/>
    <property type="match status" value="1"/>
</dbReference>
<dbReference type="PIRSF" id="PIRSF018266">
    <property type="entry name" value="FecR"/>
    <property type="match status" value="1"/>
</dbReference>
<dbReference type="InterPro" id="IPR032623">
    <property type="entry name" value="FecR_N"/>
</dbReference>
<sequence length="331" mass="35337">MSSPPLTREVARAAAGWLALIHSGEAGPADLAACQRWRAEAPEHEQAWQRAERLAGMLSGLPGAAGMAVLGRGNRGGRRQFAKTLLVLLIAAPVSYATWRAWDDGLVGQLTAAQHTATGERRRLVLDDGGILHLNTATAVDIAYGEDRREIRLYDGEILIETAPDHARTPPRPFTVRTAHGRLRALGTRFVVRTEGGAAAGNTHLTVIEGAVEVAPRHTSAATLVVQAGEQARFGAAAIGKVEAAATHSGDWTRGLLVADKLRLADFAAELGRHRPGILRCDPAVADLRITGAFQLDNIDATLAALPDTLPVSIVYRTRWWVGITAPKAEK</sequence>
<evidence type="ECO:0000259" key="1">
    <source>
        <dbReference type="Pfam" id="PF04773"/>
    </source>
</evidence>
<dbReference type="AlphaFoldDB" id="N6Z829"/>
<dbReference type="EMBL" id="AMXE01000002">
    <property type="protein sequence ID" value="ENO90478.1"/>
    <property type="molecule type" value="Genomic_DNA"/>
</dbReference>
<name>N6Z829_THAL4</name>
<organism evidence="3 4">
    <name type="scientific">Thauera linaloolentis (strain DSM 12138 / JCM 21573 / CCUG 41526 / CIP 105981 / IAM 15112 / NBRC 102519 / 47Lol)</name>
    <dbReference type="NCBI Taxonomy" id="1123367"/>
    <lineage>
        <taxon>Bacteria</taxon>
        <taxon>Pseudomonadati</taxon>
        <taxon>Pseudomonadota</taxon>
        <taxon>Betaproteobacteria</taxon>
        <taxon>Rhodocyclales</taxon>
        <taxon>Zoogloeaceae</taxon>
        <taxon>Thauera</taxon>
    </lineage>
</organism>
<comment type="caution">
    <text evidence="3">The sequence shown here is derived from an EMBL/GenBank/DDBJ whole genome shotgun (WGS) entry which is preliminary data.</text>
</comment>
<keyword evidence="4" id="KW-1185">Reference proteome</keyword>
<feature type="domain" description="FecR protein" evidence="1">
    <location>
        <begin position="115"/>
        <end position="213"/>
    </location>
</feature>
<dbReference type="Pfam" id="PF04773">
    <property type="entry name" value="FecR"/>
    <property type="match status" value="1"/>
</dbReference>
<proteinExistence type="predicted"/>
<dbReference type="STRING" id="1123367.GCA_000621305_02403"/>
<dbReference type="RefSeq" id="WP_004332707.1">
    <property type="nucleotide sequence ID" value="NZ_AMXE01000002.1"/>
</dbReference>
<dbReference type="InterPro" id="IPR012373">
    <property type="entry name" value="Ferrdict_sens_TM"/>
</dbReference>